<evidence type="ECO:0000313" key="2">
    <source>
        <dbReference type="EMBL" id="RDI28569.1"/>
    </source>
</evidence>
<dbReference type="AlphaFoldDB" id="A0A370FQC9"/>
<feature type="domain" description="TPM" evidence="1">
    <location>
        <begin position="32"/>
        <end position="156"/>
    </location>
</feature>
<keyword evidence="3" id="KW-1185">Reference proteome</keyword>
<accession>A0A370FQC9</accession>
<proteinExistence type="predicted"/>
<protein>
    <submittedName>
        <fullName evidence="2">TLP18.3/Psb32/MOLO-1 phosphatase superfamily protein</fullName>
    </submittedName>
</protein>
<dbReference type="STRING" id="433924.NS331_05185"/>
<gene>
    <name evidence="2" type="ORF">DFR41_101325</name>
</gene>
<dbReference type="PANTHER" id="PTHR30373">
    <property type="entry name" value="UPF0603 PROTEIN YGCG"/>
    <property type="match status" value="1"/>
</dbReference>
<dbReference type="InterPro" id="IPR007621">
    <property type="entry name" value="TPM_dom"/>
</dbReference>
<dbReference type="Proteomes" id="UP000255265">
    <property type="component" value="Unassembled WGS sequence"/>
</dbReference>
<reference evidence="2 3" key="1">
    <citation type="submission" date="2018-07" db="EMBL/GenBank/DDBJ databases">
        <title>Genomic Encyclopedia of Type Strains, Phase IV (KMG-IV): sequencing the most valuable type-strain genomes for metagenomic binning, comparative biology and taxonomic classification.</title>
        <authorList>
            <person name="Goeker M."/>
        </authorList>
    </citation>
    <scope>NUCLEOTIDE SEQUENCE [LARGE SCALE GENOMIC DNA]</scope>
    <source>
        <strain evidence="2 3">DSM 21352</strain>
    </source>
</reference>
<sequence>MTMNRSPAGRPGLIARVARLWRHRWHDEHDVRRLLPPEAVERLGRRVAASEARHTGQVRICIEAGLPWSYIRRSASARDRAVTLFGKLRVWDTAQNNGVLIYLLVADHAIEILADRGIDAHVDAAEWAAMTQRMKGAFREGRFEDGLTQALEEVSALLVAHFPAEGGTEAPRRVNELPDLPVLL</sequence>
<dbReference type="Pfam" id="PF04536">
    <property type="entry name" value="TPM_phosphatase"/>
    <property type="match status" value="1"/>
</dbReference>
<dbReference type="EMBL" id="QQAV01000001">
    <property type="protein sequence ID" value="RDI28569.1"/>
    <property type="molecule type" value="Genomic_DNA"/>
</dbReference>
<name>A0A370FQC9_9BURK</name>
<dbReference type="Gene3D" id="3.10.310.50">
    <property type="match status" value="1"/>
</dbReference>
<evidence type="ECO:0000313" key="3">
    <source>
        <dbReference type="Proteomes" id="UP000255265"/>
    </source>
</evidence>
<dbReference type="PANTHER" id="PTHR30373:SF8">
    <property type="entry name" value="BLL7265 PROTEIN"/>
    <property type="match status" value="1"/>
</dbReference>
<comment type="caution">
    <text evidence="2">The sequence shown here is derived from an EMBL/GenBank/DDBJ whole genome shotgun (WGS) entry which is preliminary data.</text>
</comment>
<organism evidence="2 3">
    <name type="scientific">Pseudacidovorax intermedius</name>
    <dbReference type="NCBI Taxonomy" id="433924"/>
    <lineage>
        <taxon>Bacteria</taxon>
        <taxon>Pseudomonadati</taxon>
        <taxon>Pseudomonadota</taxon>
        <taxon>Betaproteobacteria</taxon>
        <taxon>Burkholderiales</taxon>
        <taxon>Comamonadaceae</taxon>
        <taxon>Pseudacidovorax</taxon>
    </lineage>
</organism>
<evidence type="ECO:0000259" key="1">
    <source>
        <dbReference type="Pfam" id="PF04536"/>
    </source>
</evidence>